<dbReference type="GO" id="GO:0080120">
    <property type="term" value="P:CAAX-box protein maturation"/>
    <property type="evidence" value="ECO:0007669"/>
    <property type="project" value="UniProtKB-ARBA"/>
</dbReference>
<organism evidence="3 4">
    <name type="scientific">Actinopolyspora alba</name>
    <dbReference type="NCBI Taxonomy" id="673379"/>
    <lineage>
        <taxon>Bacteria</taxon>
        <taxon>Bacillati</taxon>
        <taxon>Actinomycetota</taxon>
        <taxon>Actinomycetes</taxon>
        <taxon>Actinopolysporales</taxon>
        <taxon>Actinopolysporaceae</taxon>
        <taxon>Actinopolyspora</taxon>
        <taxon>Actinopolyspora alba group</taxon>
    </lineage>
</organism>
<evidence type="ECO:0000256" key="1">
    <source>
        <dbReference type="SAM" id="Phobius"/>
    </source>
</evidence>
<dbReference type="EMBL" id="FOMZ01000006">
    <property type="protein sequence ID" value="SFD99844.1"/>
    <property type="molecule type" value="Genomic_DNA"/>
</dbReference>
<gene>
    <name evidence="3" type="ORF">SAMN04487819_106173</name>
</gene>
<feature type="transmembrane region" description="Helical" evidence="1">
    <location>
        <begin position="100"/>
        <end position="120"/>
    </location>
</feature>
<feature type="domain" description="CAAX prenyl protease 2/Lysostaphin resistance protein A-like" evidence="2">
    <location>
        <begin position="141"/>
        <end position="172"/>
    </location>
</feature>
<feature type="transmembrane region" description="Helical" evidence="1">
    <location>
        <begin position="140"/>
        <end position="161"/>
    </location>
</feature>
<evidence type="ECO:0000259" key="2">
    <source>
        <dbReference type="Pfam" id="PF02517"/>
    </source>
</evidence>
<dbReference type="RefSeq" id="WP_092926637.1">
    <property type="nucleotide sequence ID" value="NZ_FOMZ01000006.1"/>
</dbReference>
<keyword evidence="1" id="KW-1133">Transmembrane helix</keyword>
<sequence length="175" mass="19323">MTLWQTMLPPLVGMVLTRLVPLRIALTDPLSRARQALVFREMWVLLLAAIAFPTVIAVLPAGISRGLWYAVLKVLLFLVVPLVTFRLLRGAEQSTSAIAVRVPRSCWLAPLLVVLAWFYLSRISPLAPPPYPVTGLPDPVTLAVASLVTLLTAGVLEEIFYRGFLQTRLENLVGR</sequence>
<feature type="transmembrane region" description="Helical" evidence="1">
    <location>
        <begin position="38"/>
        <end position="61"/>
    </location>
</feature>
<evidence type="ECO:0000313" key="3">
    <source>
        <dbReference type="EMBL" id="SFD99844.1"/>
    </source>
</evidence>
<keyword evidence="1" id="KW-0472">Membrane</keyword>
<proteinExistence type="predicted"/>
<dbReference type="InterPro" id="IPR003675">
    <property type="entry name" value="Rce1/LyrA-like_dom"/>
</dbReference>
<dbReference type="GO" id="GO:0004175">
    <property type="term" value="F:endopeptidase activity"/>
    <property type="evidence" value="ECO:0007669"/>
    <property type="project" value="UniProtKB-ARBA"/>
</dbReference>
<dbReference type="Pfam" id="PF02517">
    <property type="entry name" value="Rce1-like"/>
    <property type="match status" value="1"/>
</dbReference>
<name>A0A1I1WXC4_9ACTN</name>
<feature type="transmembrane region" description="Helical" evidence="1">
    <location>
        <begin position="67"/>
        <end position="88"/>
    </location>
</feature>
<keyword evidence="1" id="KW-0812">Transmembrane</keyword>
<dbReference type="Proteomes" id="UP000198716">
    <property type="component" value="Unassembled WGS sequence"/>
</dbReference>
<evidence type="ECO:0000313" key="4">
    <source>
        <dbReference type="Proteomes" id="UP000198716"/>
    </source>
</evidence>
<dbReference type="AlphaFoldDB" id="A0A1I1WXC4"/>
<protein>
    <recommendedName>
        <fullName evidence="2">CAAX prenyl protease 2/Lysostaphin resistance protein A-like domain-containing protein</fullName>
    </recommendedName>
</protein>
<reference evidence="4" key="1">
    <citation type="submission" date="2016-10" db="EMBL/GenBank/DDBJ databases">
        <authorList>
            <person name="Varghese N."/>
            <person name="Submissions S."/>
        </authorList>
    </citation>
    <scope>NUCLEOTIDE SEQUENCE [LARGE SCALE GENOMIC DNA]</scope>
    <source>
        <strain evidence="4">DSM 45004</strain>
    </source>
</reference>
<keyword evidence="4" id="KW-1185">Reference proteome</keyword>
<accession>A0A1I1WXC4</accession>